<accession>X1FLA6</accession>
<reference evidence="1" key="1">
    <citation type="journal article" date="2014" name="Front. Microbiol.">
        <title>High frequency of phylogenetically diverse reductive dehalogenase-homologous genes in deep subseafloor sedimentary metagenomes.</title>
        <authorList>
            <person name="Kawai M."/>
            <person name="Futagami T."/>
            <person name="Toyoda A."/>
            <person name="Takaki Y."/>
            <person name="Nishi S."/>
            <person name="Hori S."/>
            <person name="Arai W."/>
            <person name="Tsubouchi T."/>
            <person name="Morono Y."/>
            <person name="Uchiyama I."/>
            <person name="Ito T."/>
            <person name="Fujiyama A."/>
            <person name="Inagaki F."/>
            <person name="Takami H."/>
        </authorList>
    </citation>
    <scope>NUCLEOTIDE SEQUENCE</scope>
    <source>
        <strain evidence="1">Expedition CK06-06</strain>
    </source>
</reference>
<evidence type="ECO:0000313" key="1">
    <source>
        <dbReference type="EMBL" id="GAH21543.1"/>
    </source>
</evidence>
<proteinExistence type="predicted"/>
<name>X1FLA6_9ZZZZ</name>
<protein>
    <submittedName>
        <fullName evidence="1">Uncharacterized protein</fullName>
    </submittedName>
</protein>
<organism evidence="1">
    <name type="scientific">marine sediment metagenome</name>
    <dbReference type="NCBI Taxonomy" id="412755"/>
    <lineage>
        <taxon>unclassified sequences</taxon>
        <taxon>metagenomes</taxon>
        <taxon>ecological metagenomes</taxon>
    </lineage>
</organism>
<dbReference type="AlphaFoldDB" id="X1FLA6"/>
<gene>
    <name evidence="1" type="ORF">S01H4_66227</name>
</gene>
<sequence>MQFGDYTAKVIDVHSGTIVATVQAKQSTGLS</sequence>
<comment type="caution">
    <text evidence="1">The sequence shown here is derived from an EMBL/GenBank/DDBJ whole genome shotgun (WGS) entry which is preliminary data.</text>
</comment>
<dbReference type="EMBL" id="BART01040898">
    <property type="protein sequence ID" value="GAH21543.1"/>
    <property type="molecule type" value="Genomic_DNA"/>
</dbReference>
<feature type="non-terminal residue" evidence="1">
    <location>
        <position position="31"/>
    </location>
</feature>